<keyword evidence="3 9" id="KW-0285">Flavoprotein</keyword>
<dbReference type="InterPro" id="IPR012999">
    <property type="entry name" value="Pyr_OxRdtase_I_AS"/>
</dbReference>
<evidence type="ECO:0000259" key="10">
    <source>
        <dbReference type="Pfam" id="PF02852"/>
    </source>
</evidence>
<keyword evidence="13" id="KW-1185">Reference proteome</keyword>
<dbReference type="PRINTS" id="PR00411">
    <property type="entry name" value="PNDRDTASEI"/>
</dbReference>
<evidence type="ECO:0000256" key="4">
    <source>
        <dbReference type="ARBA" id="ARBA00022827"/>
    </source>
</evidence>
<dbReference type="InterPro" id="IPR036188">
    <property type="entry name" value="FAD/NAD-bd_sf"/>
</dbReference>
<keyword evidence="8 9" id="KW-0676">Redox-active center</keyword>
<keyword evidence="5" id="KW-0521">NADP</keyword>
<dbReference type="InterPro" id="IPR016156">
    <property type="entry name" value="FAD/NAD-linked_Rdtase_dimer_sf"/>
</dbReference>
<evidence type="ECO:0000259" key="11">
    <source>
        <dbReference type="Pfam" id="PF07992"/>
    </source>
</evidence>
<organism evidence="12 13">
    <name type="scientific">Staphylococcus simulans UMC-CNS-990</name>
    <dbReference type="NCBI Taxonomy" id="1405498"/>
    <lineage>
        <taxon>Bacteria</taxon>
        <taxon>Bacillati</taxon>
        <taxon>Bacillota</taxon>
        <taxon>Bacilli</taxon>
        <taxon>Bacillales</taxon>
        <taxon>Staphylococcaceae</taxon>
        <taxon>Staphylococcus</taxon>
    </lineage>
</organism>
<dbReference type="PANTHER" id="PTHR43014:SF4">
    <property type="entry name" value="PYRIDINE NUCLEOTIDE-DISULFIDE OXIDOREDUCTASE RCLA-RELATED"/>
    <property type="match status" value="1"/>
</dbReference>
<dbReference type="SUPFAM" id="SSF55424">
    <property type="entry name" value="FAD/NAD-linked reductases, dimerisation (C-terminal) domain"/>
    <property type="match status" value="1"/>
</dbReference>
<reference evidence="12 13" key="1">
    <citation type="journal article" date="2013" name="Genome Announc.">
        <title>Draft Genome Sequence of Staphylococcus simulans UMC-CNS-990, Isolated from a Case of Chronic Bovine Mastitis.</title>
        <authorList>
            <person name="Calcutt M.J."/>
            <person name="Foecking M.F."/>
            <person name="Hsieh H.Y."/>
            <person name="Perry J."/>
            <person name="Stewart G.C."/>
            <person name="Middleton J.R."/>
        </authorList>
    </citation>
    <scope>NUCLEOTIDE SEQUENCE [LARGE SCALE GENOMIC DNA]</scope>
    <source>
        <strain evidence="12 13">UMC-CNS-990</strain>
    </source>
</reference>
<dbReference type="PRINTS" id="PR00368">
    <property type="entry name" value="FADPNR"/>
</dbReference>
<dbReference type="PIRSF" id="PIRSF000350">
    <property type="entry name" value="Mercury_reductase_MerA"/>
    <property type="match status" value="1"/>
</dbReference>
<comment type="cofactor">
    <cofactor evidence="1">
        <name>FAD</name>
        <dbReference type="ChEBI" id="CHEBI:57692"/>
    </cofactor>
</comment>
<accession>A0ABN0PG64</accession>
<evidence type="ECO:0000313" key="13">
    <source>
        <dbReference type="Proteomes" id="UP000017131"/>
    </source>
</evidence>
<sequence length="441" mass="48463">MTHYDLVIIGFGKAGKTLAKFAANEGKTVAMIEKDQKMYGGTCINVGCIPSKTLIHDSLEGSSFASAFDRKREVVDALNNKNYHMLADTPGIDVINATAQFKSNKEIVLLDEAGQELDVLTAEDILINTGSTPVIPNIEGIGDSKHLYDSAGIMDLPFKPEHLVIVGAGYIALEFASLFARFGVKVTMFVHHDTLLPKEDREIVELIEEDLIQDGVNIVYNVETQRFEDQERSTIVHTSQGEFEADAVLLATGRHPNTSDLGLDHTDIEVGKRGEIEVNEHLQTAVPNIYAAGDVTGGLQFTYISLDDFRIIKDNIFGEGKRTTENRGVVPYSMFINPPFSRVGMTKDEAQAAGYEVHETNLAVKNIPRHKVNNDARGMLKAVIDAKSGLVLGATLYCRNSEEIINLVKLAIDQNIPAEVLANNIYTHPTMAEAFNNIFQV</sequence>
<proteinExistence type="inferred from homology"/>
<keyword evidence="6 9" id="KW-0560">Oxidoreductase</keyword>
<dbReference type="PROSITE" id="PS00076">
    <property type="entry name" value="PYRIDINE_REDOX_1"/>
    <property type="match status" value="1"/>
</dbReference>
<evidence type="ECO:0000256" key="9">
    <source>
        <dbReference type="RuleBase" id="RU003691"/>
    </source>
</evidence>
<evidence type="ECO:0000256" key="5">
    <source>
        <dbReference type="ARBA" id="ARBA00022857"/>
    </source>
</evidence>
<name>A0ABN0PG64_STASI</name>
<dbReference type="RefSeq" id="WP_023014825.1">
    <property type="nucleotide sequence ID" value="NZ_AXDY01000001.1"/>
</dbReference>
<dbReference type="PANTHER" id="PTHR43014">
    <property type="entry name" value="MERCURIC REDUCTASE"/>
    <property type="match status" value="1"/>
</dbReference>
<dbReference type="InterPro" id="IPR001100">
    <property type="entry name" value="Pyr_nuc-diS_OxRdtase"/>
</dbReference>
<gene>
    <name evidence="12" type="ORF">SSIM_00665</name>
</gene>
<dbReference type="Proteomes" id="UP000017131">
    <property type="component" value="Unassembled WGS sequence"/>
</dbReference>
<evidence type="ECO:0000256" key="1">
    <source>
        <dbReference type="ARBA" id="ARBA00001974"/>
    </source>
</evidence>
<feature type="domain" description="Pyridine nucleotide-disulphide oxidoreductase dimerisation" evidence="10">
    <location>
        <begin position="330"/>
        <end position="436"/>
    </location>
</feature>
<keyword evidence="4 9" id="KW-0274">FAD</keyword>
<evidence type="ECO:0000256" key="6">
    <source>
        <dbReference type="ARBA" id="ARBA00023002"/>
    </source>
</evidence>
<evidence type="ECO:0000256" key="7">
    <source>
        <dbReference type="ARBA" id="ARBA00023157"/>
    </source>
</evidence>
<comment type="similarity">
    <text evidence="2 9">Belongs to the class-I pyridine nucleotide-disulfide oxidoreductase family.</text>
</comment>
<dbReference type="SUPFAM" id="SSF51905">
    <property type="entry name" value="FAD/NAD(P)-binding domain"/>
    <property type="match status" value="1"/>
</dbReference>
<dbReference type="Gene3D" id="3.30.390.30">
    <property type="match status" value="1"/>
</dbReference>
<dbReference type="Gene3D" id="3.50.50.60">
    <property type="entry name" value="FAD/NAD(P)-binding domain"/>
    <property type="match status" value="2"/>
</dbReference>
<evidence type="ECO:0000313" key="12">
    <source>
        <dbReference type="EMBL" id="ERS94638.1"/>
    </source>
</evidence>
<dbReference type="NCBIfam" id="NF041853">
    <property type="entry name" value="hythiocyan_redase_MerA"/>
    <property type="match status" value="1"/>
</dbReference>
<protein>
    <submittedName>
        <fullName evidence="12">Dihydrolipoamide dehydrogenase</fullName>
    </submittedName>
</protein>
<comment type="caution">
    <text evidence="12">The sequence shown here is derived from an EMBL/GenBank/DDBJ whole genome shotgun (WGS) entry which is preliminary data.</text>
</comment>
<dbReference type="InterPro" id="IPR004099">
    <property type="entry name" value="Pyr_nucl-diS_OxRdtase_dimer"/>
</dbReference>
<dbReference type="Pfam" id="PF07992">
    <property type="entry name" value="Pyr_redox_2"/>
    <property type="match status" value="1"/>
</dbReference>
<evidence type="ECO:0000256" key="2">
    <source>
        <dbReference type="ARBA" id="ARBA00007532"/>
    </source>
</evidence>
<evidence type="ECO:0000256" key="3">
    <source>
        <dbReference type="ARBA" id="ARBA00022630"/>
    </source>
</evidence>
<evidence type="ECO:0000256" key="8">
    <source>
        <dbReference type="ARBA" id="ARBA00023284"/>
    </source>
</evidence>
<keyword evidence="7" id="KW-1015">Disulfide bond</keyword>
<dbReference type="InterPro" id="IPR023753">
    <property type="entry name" value="FAD/NAD-binding_dom"/>
</dbReference>
<feature type="domain" description="FAD/NAD(P)-binding" evidence="11">
    <location>
        <begin position="4"/>
        <end position="303"/>
    </location>
</feature>
<dbReference type="Pfam" id="PF02852">
    <property type="entry name" value="Pyr_redox_dim"/>
    <property type="match status" value="1"/>
</dbReference>
<dbReference type="EMBL" id="AXDY01000001">
    <property type="protein sequence ID" value="ERS94638.1"/>
    <property type="molecule type" value="Genomic_DNA"/>
</dbReference>